<evidence type="ECO:0000313" key="13">
    <source>
        <dbReference type="EnsemblMetazoa" id="KAF7492236.1"/>
    </source>
</evidence>
<keyword evidence="4" id="KW-0540">Nuclease</keyword>
<dbReference type="PANTHER" id="PTHR37984:SF5">
    <property type="entry name" value="PROTEIN NYNRIN-LIKE"/>
    <property type="match status" value="1"/>
</dbReference>
<reference evidence="14" key="1">
    <citation type="journal article" date="2020" name="PLoS Negl. Trop. Dis.">
        <title>High-quality nuclear genome for Sarcoptes scabiei-A critical resource for a neglected parasite.</title>
        <authorList>
            <person name="Korhonen P.K."/>
            <person name="Gasser R.B."/>
            <person name="Ma G."/>
            <person name="Wang T."/>
            <person name="Stroehlein A.J."/>
            <person name="Young N.D."/>
            <person name="Ang C.S."/>
            <person name="Fernando D.D."/>
            <person name="Lu H.C."/>
            <person name="Taylor S."/>
            <person name="Reynolds S.L."/>
            <person name="Mofiz E."/>
            <person name="Najaraj S.H."/>
            <person name="Gowda H."/>
            <person name="Madugundu A."/>
            <person name="Renuse S."/>
            <person name="Holt D."/>
            <person name="Pandey A."/>
            <person name="Papenfuss A.T."/>
            <person name="Fischer K."/>
        </authorList>
    </citation>
    <scope>NUCLEOTIDE SEQUENCE [LARGE SCALE GENOMIC DNA]</scope>
</reference>
<dbReference type="PROSITE" id="PS50878">
    <property type="entry name" value="RT_POL"/>
    <property type="match status" value="1"/>
</dbReference>
<keyword evidence="5" id="KW-0255">Endonuclease</keyword>
<dbReference type="GO" id="GO:0003723">
    <property type="term" value="F:RNA binding"/>
    <property type="evidence" value="ECO:0007669"/>
    <property type="project" value="UniProtKB-KW"/>
</dbReference>
<sequence length="764" mass="88927">MERMDEKPERTGTLRKKTSQDQRPTELTYQSKVPLRCKRRNETVQEFLEIFESWMLINRWSDEEASLYLNCLIEERSLKQKLSQCERFNSYMAMKAALLSVDKAAKDRKIIQLRNVKFFIGGNVDAYFDKVSKLVDEIYAEEVSSMQIKRDMILSGLDPEMIAKLIVNQALPDDITNLKNLIFGLNLTMINKNRNKEWQKAKKNAKKFCQNCKTKTHNTEDCRSKKQNHPKCEKITNDISNPRYFVPMKFNGEEVLALFDSGSNRTIAPGNILKPETRFKKRCGTASKHAYLSVIGSTNVNLTLQDVEFKHNILIADDINHAIFGMDLINRLRLSWNEDRSINYWLNNQQYSLKLVKEDEYSILCMSIEEICNILPEDLSFDNEKERELQPIDPRVSAIIQKFPDIIKGTGKTNIIEHVIELKPGSRPIRLKPFRIHQALESKIEKQLAEMERTGIIGRSKSPWSSPLIAIEKKDHTLRLAVDYRKLNKMTIFDAQPAPRIDEILAGLRNACVFSKIDFRQGYYQVPLREEDKPKTAFQFKSKLYQFNVMPFGLSTACQTFIRMVEQLFGELEFVKTYIDDVLIFSKNEEEHLQHIEKVLSIVNNASLSINLEKSEFFKKEIEFLGLKIANNEIQMTTSKIKAIKAYPKPTNTKELKRFLGLASYYRKLIENFASIAQPLYRLMKKEVKFVWSKQEEEAFDLLKQKLSSKPILKMPDFNRTFWVRTDASDLAMAGVLSQRDENNNPYVIEYFSKTWTDCQKGIQ</sequence>
<evidence type="ECO:0000256" key="7">
    <source>
        <dbReference type="ARBA" id="ARBA00022884"/>
    </source>
</evidence>
<reference evidence="12" key="2">
    <citation type="submission" date="2020-01" db="EMBL/GenBank/DDBJ databases">
        <authorList>
            <person name="Korhonen P.K.K."/>
            <person name="Guangxu M.G."/>
            <person name="Wang T.W."/>
            <person name="Stroehlein A.J.S."/>
            <person name="Young N.D."/>
            <person name="Ang C.-S.A."/>
            <person name="Fernando D.W.F."/>
            <person name="Lu H.L."/>
            <person name="Taylor S.T."/>
            <person name="Ehtesham M.E.M."/>
            <person name="Najaraj S.H.N."/>
            <person name="Harsha G.H.G."/>
            <person name="Madugundu A.M."/>
            <person name="Renuse S.R."/>
            <person name="Holt D.H."/>
            <person name="Pandey A.P."/>
            <person name="Papenfuss A.P."/>
            <person name="Gasser R.B.G."/>
            <person name="Fischer K.F."/>
        </authorList>
    </citation>
    <scope>NUCLEOTIDE SEQUENCE</scope>
    <source>
        <strain evidence="12">SSS_KF_BRIS2020</strain>
    </source>
</reference>
<evidence type="ECO:0000313" key="14">
    <source>
        <dbReference type="Proteomes" id="UP000070412"/>
    </source>
</evidence>
<gene>
    <name evidence="12" type="ORF">SSS_5656</name>
</gene>
<dbReference type="InterPro" id="IPR021109">
    <property type="entry name" value="Peptidase_aspartic_dom_sf"/>
</dbReference>
<dbReference type="GO" id="GO:0004190">
    <property type="term" value="F:aspartic-type endopeptidase activity"/>
    <property type="evidence" value="ECO:0007669"/>
    <property type="project" value="InterPro"/>
</dbReference>
<dbReference type="InterPro" id="IPR041577">
    <property type="entry name" value="RT_RNaseH_2"/>
</dbReference>
<dbReference type="Gene3D" id="3.10.10.10">
    <property type="entry name" value="HIV Type 1 Reverse Transcriptase, subunit A, domain 1"/>
    <property type="match status" value="1"/>
</dbReference>
<evidence type="ECO:0000256" key="8">
    <source>
        <dbReference type="ARBA" id="ARBA00022908"/>
    </source>
</evidence>
<keyword evidence="7" id="KW-0694">RNA-binding</keyword>
<dbReference type="Proteomes" id="UP000070412">
    <property type="component" value="Unassembled WGS sequence"/>
</dbReference>
<keyword evidence="3" id="KW-0548">Nucleotidyltransferase</keyword>
<dbReference type="PROSITE" id="PS00141">
    <property type="entry name" value="ASP_PROTEASE"/>
    <property type="match status" value="1"/>
</dbReference>
<dbReference type="SUPFAM" id="SSF50630">
    <property type="entry name" value="Acid proteases"/>
    <property type="match status" value="1"/>
</dbReference>
<dbReference type="EMBL" id="WVUK01000056">
    <property type="protein sequence ID" value="KAF7492236.1"/>
    <property type="molecule type" value="Genomic_DNA"/>
</dbReference>
<keyword evidence="5" id="KW-0378">Hydrolase</keyword>
<evidence type="ECO:0000256" key="2">
    <source>
        <dbReference type="ARBA" id="ARBA00022679"/>
    </source>
</evidence>
<keyword evidence="2" id="KW-0808">Transferase</keyword>
<evidence type="ECO:0000256" key="9">
    <source>
        <dbReference type="ARBA" id="ARBA00023268"/>
    </source>
</evidence>
<keyword evidence="6" id="KW-0460">Magnesium</keyword>
<dbReference type="EnsemblMetazoa" id="SSS_5656s_mrna">
    <property type="protein sequence ID" value="KAF7492236.1"/>
    <property type="gene ID" value="SSS_5656"/>
</dbReference>
<dbReference type="GO" id="GO:0006508">
    <property type="term" value="P:proteolysis"/>
    <property type="evidence" value="ECO:0007669"/>
    <property type="project" value="InterPro"/>
</dbReference>
<dbReference type="InterPro" id="IPR000477">
    <property type="entry name" value="RT_dom"/>
</dbReference>
<name>A0A834R8W7_SARSC</name>
<evidence type="ECO:0000259" key="11">
    <source>
        <dbReference type="PROSITE" id="PS50878"/>
    </source>
</evidence>
<dbReference type="CDD" id="cd01647">
    <property type="entry name" value="RT_LTR"/>
    <property type="match status" value="1"/>
</dbReference>
<dbReference type="SUPFAM" id="SSF56672">
    <property type="entry name" value="DNA/RNA polymerases"/>
    <property type="match status" value="1"/>
</dbReference>
<organism evidence="12">
    <name type="scientific">Sarcoptes scabiei</name>
    <name type="common">Itch mite</name>
    <name type="synonym">Acarus scabiei</name>
    <dbReference type="NCBI Taxonomy" id="52283"/>
    <lineage>
        <taxon>Eukaryota</taxon>
        <taxon>Metazoa</taxon>
        <taxon>Ecdysozoa</taxon>
        <taxon>Arthropoda</taxon>
        <taxon>Chelicerata</taxon>
        <taxon>Arachnida</taxon>
        <taxon>Acari</taxon>
        <taxon>Acariformes</taxon>
        <taxon>Sarcoptiformes</taxon>
        <taxon>Astigmata</taxon>
        <taxon>Psoroptidia</taxon>
        <taxon>Sarcoptoidea</taxon>
        <taxon>Sarcoptidae</taxon>
        <taxon>Sarcoptinae</taxon>
        <taxon>Sarcoptes</taxon>
    </lineage>
</organism>
<dbReference type="Pfam" id="PF00078">
    <property type="entry name" value="RVT_1"/>
    <property type="match status" value="1"/>
</dbReference>
<dbReference type="GO" id="GO:0004519">
    <property type="term" value="F:endonuclease activity"/>
    <property type="evidence" value="ECO:0007669"/>
    <property type="project" value="UniProtKB-KW"/>
</dbReference>
<keyword evidence="8" id="KW-0229">DNA integration</keyword>
<feature type="region of interest" description="Disordered" evidence="10">
    <location>
        <begin position="1"/>
        <end position="25"/>
    </location>
</feature>
<dbReference type="Pfam" id="PF17919">
    <property type="entry name" value="RT_RNaseH_2"/>
    <property type="match status" value="1"/>
</dbReference>
<dbReference type="GO" id="GO:0015074">
    <property type="term" value="P:DNA integration"/>
    <property type="evidence" value="ECO:0007669"/>
    <property type="project" value="UniProtKB-KW"/>
</dbReference>
<proteinExistence type="predicted"/>
<dbReference type="Gene3D" id="3.30.70.270">
    <property type="match status" value="2"/>
</dbReference>
<dbReference type="OrthoDB" id="6508513at2759"/>
<evidence type="ECO:0000313" key="12">
    <source>
        <dbReference type="EMBL" id="KAF7492236.1"/>
    </source>
</evidence>
<evidence type="ECO:0000256" key="1">
    <source>
        <dbReference type="ARBA" id="ARBA00012493"/>
    </source>
</evidence>
<dbReference type="InterPro" id="IPR043128">
    <property type="entry name" value="Rev_trsase/Diguanyl_cyclase"/>
</dbReference>
<evidence type="ECO:0000256" key="3">
    <source>
        <dbReference type="ARBA" id="ARBA00022695"/>
    </source>
</evidence>
<evidence type="ECO:0000256" key="4">
    <source>
        <dbReference type="ARBA" id="ARBA00022722"/>
    </source>
</evidence>
<protein>
    <recommendedName>
        <fullName evidence="1">RNA-directed DNA polymerase</fullName>
        <ecNumber evidence="1">2.7.7.49</ecNumber>
    </recommendedName>
</protein>
<keyword evidence="9" id="KW-0511">Multifunctional enzyme</keyword>
<dbReference type="FunFam" id="3.30.70.270:FF:000020">
    <property type="entry name" value="Transposon Tf2-6 polyprotein-like Protein"/>
    <property type="match status" value="1"/>
</dbReference>
<accession>A0A834R8W7</accession>
<evidence type="ECO:0000256" key="6">
    <source>
        <dbReference type="ARBA" id="ARBA00022842"/>
    </source>
</evidence>
<dbReference type="InterPro" id="IPR050951">
    <property type="entry name" value="Retrovirus_Pol_polyprotein"/>
</dbReference>
<dbReference type="GO" id="GO:0003964">
    <property type="term" value="F:RNA-directed DNA polymerase activity"/>
    <property type="evidence" value="ECO:0007669"/>
    <property type="project" value="UniProtKB-EC"/>
</dbReference>
<feature type="compositionally biased region" description="Basic and acidic residues" evidence="10">
    <location>
        <begin position="1"/>
        <end position="24"/>
    </location>
</feature>
<evidence type="ECO:0000256" key="5">
    <source>
        <dbReference type="ARBA" id="ARBA00022759"/>
    </source>
</evidence>
<dbReference type="EC" id="2.7.7.49" evidence="1"/>
<dbReference type="InterPro" id="IPR043502">
    <property type="entry name" value="DNA/RNA_pol_sf"/>
</dbReference>
<keyword evidence="14" id="KW-1185">Reference proteome</keyword>
<dbReference type="AlphaFoldDB" id="A0A834R8W7"/>
<reference evidence="13" key="3">
    <citation type="submission" date="2022-06" db="UniProtKB">
        <authorList>
            <consortium name="EnsemblMetazoa"/>
        </authorList>
    </citation>
    <scope>IDENTIFICATION</scope>
</reference>
<feature type="domain" description="Reverse transcriptase" evidence="11">
    <location>
        <begin position="452"/>
        <end position="629"/>
    </location>
</feature>
<dbReference type="PANTHER" id="PTHR37984">
    <property type="entry name" value="PROTEIN CBG26694"/>
    <property type="match status" value="1"/>
</dbReference>
<dbReference type="InterPro" id="IPR001969">
    <property type="entry name" value="Aspartic_peptidase_AS"/>
</dbReference>
<dbReference type="Gene3D" id="2.40.70.10">
    <property type="entry name" value="Acid Proteases"/>
    <property type="match status" value="1"/>
</dbReference>
<evidence type="ECO:0000256" key="10">
    <source>
        <dbReference type="SAM" id="MobiDB-lite"/>
    </source>
</evidence>